<evidence type="ECO:0000259" key="1">
    <source>
        <dbReference type="Pfam" id="PF13378"/>
    </source>
</evidence>
<dbReference type="KEGG" id="svp:Pan189_25040"/>
<dbReference type="OrthoDB" id="243720at2"/>
<keyword evidence="3" id="KW-1185">Reference proteome</keyword>
<dbReference type="EMBL" id="CP036268">
    <property type="protein sequence ID" value="QDT38114.1"/>
    <property type="molecule type" value="Genomic_DNA"/>
</dbReference>
<dbReference type="SUPFAM" id="SSF51604">
    <property type="entry name" value="Enolase C-terminal domain-like"/>
    <property type="match status" value="1"/>
</dbReference>
<evidence type="ECO:0000313" key="2">
    <source>
        <dbReference type="EMBL" id="QDT38114.1"/>
    </source>
</evidence>
<accession>A0A517R2N1</accession>
<proteinExistence type="predicted"/>
<feature type="domain" description="Enolase C-terminal" evidence="1">
    <location>
        <begin position="219"/>
        <end position="405"/>
    </location>
</feature>
<dbReference type="RefSeq" id="WP_145364163.1">
    <property type="nucleotide sequence ID" value="NZ_CP036268.1"/>
</dbReference>
<protein>
    <recommendedName>
        <fullName evidence="1">Enolase C-terminal domain-containing protein</fullName>
    </recommendedName>
</protein>
<organism evidence="2 3">
    <name type="scientific">Stratiformator vulcanicus</name>
    <dbReference type="NCBI Taxonomy" id="2527980"/>
    <lineage>
        <taxon>Bacteria</taxon>
        <taxon>Pseudomonadati</taxon>
        <taxon>Planctomycetota</taxon>
        <taxon>Planctomycetia</taxon>
        <taxon>Planctomycetales</taxon>
        <taxon>Planctomycetaceae</taxon>
        <taxon>Stratiformator</taxon>
    </lineage>
</organism>
<reference evidence="2 3" key="1">
    <citation type="submission" date="2019-02" db="EMBL/GenBank/DDBJ databases">
        <title>Deep-cultivation of Planctomycetes and their phenomic and genomic characterization uncovers novel biology.</title>
        <authorList>
            <person name="Wiegand S."/>
            <person name="Jogler M."/>
            <person name="Boedeker C."/>
            <person name="Pinto D."/>
            <person name="Vollmers J."/>
            <person name="Rivas-Marin E."/>
            <person name="Kohn T."/>
            <person name="Peeters S.H."/>
            <person name="Heuer A."/>
            <person name="Rast P."/>
            <person name="Oberbeckmann S."/>
            <person name="Bunk B."/>
            <person name="Jeske O."/>
            <person name="Meyerdierks A."/>
            <person name="Storesund J.E."/>
            <person name="Kallscheuer N."/>
            <person name="Luecker S."/>
            <person name="Lage O.M."/>
            <person name="Pohl T."/>
            <person name="Merkel B.J."/>
            <person name="Hornburger P."/>
            <person name="Mueller R.-W."/>
            <person name="Bruemmer F."/>
            <person name="Labrenz M."/>
            <person name="Spormann A.M."/>
            <person name="Op den Camp H."/>
            <person name="Overmann J."/>
            <person name="Amann R."/>
            <person name="Jetten M.S.M."/>
            <person name="Mascher T."/>
            <person name="Medema M.H."/>
            <person name="Devos D.P."/>
            <person name="Kaster A.-K."/>
            <person name="Ovreas L."/>
            <person name="Rohde M."/>
            <person name="Galperin M.Y."/>
            <person name="Jogler C."/>
        </authorList>
    </citation>
    <scope>NUCLEOTIDE SEQUENCE [LARGE SCALE GENOMIC DNA]</scope>
    <source>
        <strain evidence="2 3">Pan189</strain>
    </source>
</reference>
<sequence>MHLLSADVALEPVPFRAPLKFGGRVVDRTQLINVTVRLEGEGGRTAVGFGSMPVGNVWAWPSSQVEPDTAEPAMIDFAREAAAEAVRLGKSEHPVVLMTDLMRRYDDVAIDVRQRASLPESLPKLAQLVAASSLDAAVHDAFGRLHAKSSYDVLGPEYMSGDLSRFLDDRFVGDTLDQFTSRTPKPTMPLYHLVGALDPLTDDDIEQRIDDGLPETLPEWIAAEGLTHLKIKLAGDDLAWDVDRVLRVDAVTADAQSRRGCEQWYYSLDFNEKCENAEYVVEFLSKLQERSPAAYGRVQYLEQPTSRHLRKSPDQQMHAAAKLKPVVIDEALTDYESLLTAVDLGYSGVALKACKGHTESLLLGAAAQKLGLFLCVQDLTCPGYSFLHSASLAARIPTVAAIEGNGRQYCPAPNEKWAKSYPEMFGLSDGTVQTADLTNEGLFGAKIENHDPV</sequence>
<dbReference type="Pfam" id="PF13378">
    <property type="entry name" value="MR_MLE_C"/>
    <property type="match status" value="1"/>
</dbReference>
<name>A0A517R2N1_9PLAN</name>
<evidence type="ECO:0000313" key="3">
    <source>
        <dbReference type="Proteomes" id="UP000317318"/>
    </source>
</evidence>
<dbReference type="Gene3D" id="3.20.20.120">
    <property type="entry name" value="Enolase-like C-terminal domain"/>
    <property type="match status" value="1"/>
</dbReference>
<dbReference type="InterPro" id="IPR036849">
    <property type="entry name" value="Enolase-like_C_sf"/>
</dbReference>
<dbReference type="AlphaFoldDB" id="A0A517R2N1"/>
<dbReference type="InterPro" id="IPR029065">
    <property type="entry name" value="Enolase_C-like"/>
</dbReference>
<dbReference type="Proteomes" id="UP000317318">
    <property type="component" value="Chromosome"/>
</dbReference>
<gene>
    <name evidence="2" type="ORF">Pan189_25040</name>
</gene>